<evidence type="ECO:0000256" key="1">
    <source>
        <dbReference type="ARBA" id="ARBA00022729"/>
    </source>
</evidence>
<accession>A0ABZ2A274</accession>
<dbReference type="Pfam" id="PF07676">
    <property type="entry name" value="PD40"/>
    <property type="match status" value="2"/>
</dbReference>
<keyword evidence="6" id="KW-1185">Reference proteome</keyword>
<evidence type="ECO:0000313" key="6">
    <source>
        <dbReference type="Proteomes" id="UP001432209"/>
    </source>
</evidence>
<evidence type="ECO:0000313" key="5">
    <source>
        <dbReference type="EMBL" id="WUX52810.1"/>
    </source>
</evidence>
<evidence type="ECO:0000256" key="3">
    <source>
        <dbReference type="ARBA" id="ARBA00022825"/>
    </source>
</evidence>
<protein>
    <submittedName>
        <fullName evidence="5">Prolyl oligopeptidase family serine peptidase</fullName>
    </submittedName>
</protein>
<reference evidence="5" key="1">
    <citation type="submission" date="2022-10" db="EMBL/GenBank/DDBJ databases">
        <title>The complete genomes of actinobacterial strains from the NBC collection.</title>
        <authorList>
            <person name="Joergensen T.S."/>
            <person name="Alvarez Arevalo M."/>
            <person name="Sterndorff E.B."/>
            <person name="Faurdal D."/>
            <person name="Vuksanovic O."/>
            <person name="Mourched A.-S."/>
            <person name="Charusanti P."/>
            <person name="Shaw S."/>
            <person name="Blin K."/>
            <person name="Weber T."/>
        </authorList>
    </citation>
    <scope>NUCLEOTIDE SEQUENCE</scope>
    <source>
        <strain evidence="5">NBC_01432</strain>
    </source>
</reference>
<gene>
    <name evidence="5" type="ORF">OG442_15380</name>
</gene>
<dbReference type="Proteomes" id="UP001432209">
    <property type="component" value="Chromosome"/>
</dbReference>
<keyword evidence="2" id="KW-0378">Hydrolase</keyword>
<dbReference type="Gene3D" id="2.120.10.30">
    <property type="entry name" value="TolB, C-terminal domain"/>
    <property type="match status" value="2"/>
</dbReference>
<organism evidence="5 6">
    <name type="scientific">Streptomyces niveus</name>
    <name type="common">Streptomyces spheroides</name>
    <dbReference type="NCBI Taxonomy" id="193462"/>
    <lineage>
        <taxon>Bacteria</taxon>
        <taxon>Bacillati</taxon>
        <taxon>Actinomycetota</taxon>
        <taxon>Actinomycetes</taxon>
        <taxon>Kitasatosporales</taxon>
        <taxon>Streptomycetaceae</taxon>
        <taxon>Streptomyces</taxon>
    </lineage>
</organism>
<sequence length="682" mass="73454">MPESTSTAFHDLAAFIALPRVSSLALSPDGTRLVTVVQELSTDGTRFIGALWDVDPSGERPARRLTRSGRGESAPAFQPDGTLLFLSARQVVDPGESDADKREAALWSLPAGGGEAARLLARPGGIDEYTTATGASRIGLVASRLAGATTTEQDERLREARQKAKVSAILHESAPVRRWDHDLGPGVPRVFTVPDPTAGPSAEPVDCGERRLDAYEGIALSPDGSLIAYGAAVGTRPDEIRSAVVVADAATGKRLRVLESSDAEFGAPAFTPDGRSLVCTRARRTTWDTPTDVTLWLVDDATDEQDPGRDLLPDLDLWPGAPVVSPVPGDDGTPVVYFTADRVGHAPVFRLATGSGELVALTASGAYSDVVVAPDGRSVYALRSAVDSPPAPVRLDAGAPDQRPAPLPCPGQVGALPGSVTEVRTTAEDGTALRAWLVLPPGAEAAAPAPLLLWVHGGPETSWNAWHWRWNPWVAAAAGYAVLLPDPALSTGYGQRMHERGWAHWGGAPYEDLMALTDTALLRGDLDAGRTGMMGGSYGGYMANWMATHTDRFKAIVSHASLWNMYSFAGVTDFPAYWMRRQGDPLERTERYERESPHLGAAKISTPMLVIHGDKDYRVPIGEALALWNDLARFEVPAKFLYFPDEGHWILRPNNVHLWYSTVLNFLAHHVLDEPWERPELV</sequence>
<dbReference type="InterPro" id="IPR011659">
    <property type="entry name" value="WD40"/>
</dbReference>
<dbReference type="RefSeq" id="WP_329076463.1">
    <property type="nucleotide sequence ID" value="NZ_CP108849.2"/>
</dbReference>
<dbReference type="InterPro" id="IPR001375">
    <property type="entry name" value="Peptidase_S9_cat"/>
</dbReference>
<keyword evidence="1" id="KW-0732">Signal</keyword>
<dbReference type="Pfam" id="PF00326">
    <property type="entry name" value="Peptidase_S9"/>
    <property type="match status" value="1"/>
</dbReference>
<proteinExistence type="predicted"/>
<dbReference type="SUPFAM" id="SSF82171">
    <property type="entry name" value="DPP6 N-terminal domain-like"/>
    <property type="match status" value="1"/>
</dbReference>
<keyword evidence="3" id="KW-0720">Serine protease</keyword>
<dbReference type="InterPro" id="IPR011042">
    <property type="entry name" value="6-blade_b-propeller_TolB-like"/>
</dbReference>
<dbReference type="EMBL" id="CP109495">
    <property type="protein sequence ID" value="WUX52810.1"/>
    <property type="molecule type" value="Genomic_DNA"/>
</dbReference>
<dbReference type="InterPro" id="IPR029058">
    <property type="entry name" value="AB_hydrolase_fold"/>
</dbReference>
<dbReference type="PANTHER" id="PTHR42776">
    <property type="entry name" value="SERINE PEPTIDASE S9 FAMILY MEMBER"/>
    <property type="match status" value="1"/>
</dbReference>
<evidence type="ECO:0000256" key="2">
    <source>
        <dbReference type="ARBA" id="ARBA00022801"/>
    </source>
</evidence>
<name>A0ABZ2A274_STRNV</name>
<dbReference type="PANTHER" id="PTHR42776:SF13">
    <property type="entry name" value="DIPEPTIDYL-PEPTIDASE 5"/>
    <property type="match status" value="1"/>
</dbReference>
<dbReference type="Gene3D" id="3.40.50.1820">
    <property type="entry name" value="alpha/beta hydrolase"/>
    <property type="match status" value="1"/>
</dbReference>
<keyword evidence="3" id="KW-0645">Protease</keyword>
<feature type="domain" description="Peptidase S9 prolyl oligopeptidase catalytic" evidence="4">
    <location>
        <begin position="466"/>
        <end position="671"/>
    </location>
</feature>
<dbReference type="SUPFAM" id="SSF53474">
    <property type="entry name" value="alpha/beta-Hydrolases"/>
    <property type="match status" value="1"/>
</dbReference>
<evidence type="ECO:0000259" key="4">
    <source>
        <dbReference type="Pfam" id="PF00326"/>
    </source>
</evidence>